<dbReference type="Proteomes" id="UP001228113">
    <property type="component" value="Chromosome"/>
</dbReference>
<feature type="chain" id="PRO_5041264825" description="Capsule assembly protein Wzi" evidence="1">
    <location>
        <begin position="20"/>
        <end position="526"/>
    </location>
</feature>
<dbReference type="AlphaFoldDB" id="A0AA48KAQ4"/>
<accession>A0AA48KAQ4</accession>
<keyword evidence="1" id="KW-0732">Signal</keyword>
<dbReference type="Gene3D" id="2.40.160.130">
    <property type="entry name" value="Capsule assembly protein Wzi"/>
    <property type="match status" value="1"/>
</dbReference>
<proteinExistence type="predicted"/>
<dbReference type="KEGG" id="msea:METESE_02620"/>
<name>A0AA48KAQ4_9BACT</name>
<sequence>MKAWILAAALPLLPLTAQAPEGWNRREALPAAQGSWWGGGLWAGNGQGPPATLPDSLGLGNSLVGSGVSLEGGFGKGAWDVAGTGLAYRDPDGGARFTLYRGHAWRRSPGGWLAGLEMEPLVWGYGLRGGYLLGESARPFPRARVESPLAPLSIRGVNLGTWGFQAFLGRLENGRVLSTSMQDPERRRKAIAETGDPQAPWISGFRVEARFGPAVEFYMNYLNLFAGTRKGVGMTDGYGLGDYATAVFGLKDTLAESDMDFSNPGQAGTGGAYRNKARSASEADLGIRMRVTSLERLLRAGDVRFYLSRGTKAVTWNWGTFLHRPLYWLGKDVSRDLRNLGQGRVNLFWTETQRKSVPNLAVPNDTLGLTVRWERVRAGLEYQDTSNSAPQQYHRTFASATYLTGFYYQGDPLGESLGGETRCTTLRVEGDLAPTLAATAWVLAGDRPFWDDPALWQAANPGRTPSKDRFQALATSLTWRAPRDLTLNLGASWARHGAAEFVAGRTRNGFRWFAELAWRSPGARRR</sequence>
<evidence type="ECO:0000313" key="2">
    <source>
        <dbReference type="EMBL" id="BDU75304.1"/>
    </source>
</evidence>
<evidence type="ECO:0000256" key="1">
    <source>
        <dbReference type="SAM" id="SignalP"/>
    </source>
</evidence>
<evidence type="ECO:0000313" key="3">
    <source>
        <dbReference type="Proteomes" id="UP001228113"/>
    </source>
</evidence>
<keyword evidence="3" id="KW-1185">Reference proteome</keyword>
<dbReference type="RefSeq" id="WP_316410934.1">
    <property type="nucleotide sequence ID" value="NZ_AP027081.1"/>
</dbReference>
<gene>
    <name evidence="2" type="ORF">METESE_02620</name>
</gene>
<dbReference type="InterPro" id="IPR038636">
    <property type="entry name" value="Wzi_sf"/>
</dbReference>
<reference evidence="2" key="1">
    <citation type="journal article" date="2023" name="Int. J. Syst. Evol. Microbiol.">
        <title>Mesoterricola silvestris gen. nov., sp. nov., Mesoterricola sediminis sp. nov., Geothrix oryzae sp. nov., Geothrix edaphica sp. nov., Geothrix rubra sp. nov., and Geothrix limicola sp. nov., six novel members of Acidobacteriota isolated from soils.</title>
        <authorList>
            <person name="Itoh H."/>
            <person name="Sugisawa Y."/>
            <person name="Mise K."/>
            <person name="Xu Z."/>
            <person name="Kuniyasu M."/>
            <person name="Ushijima N."/>
            <person name="Kawano K."/>
            <person name="Kobayashi E."/>
            <person name="Shiratori Y."/>
            <person name="Masuda Y."/>
            <person name="Senoo K."/>
        </authorList>
    </citation>
    <scope>NUCLEOTIDE SEQUENCE</scope>
    <source>
        <strain evidence="2">W786</strain>
    </source>
</reference>
<evidence type="ECO:0008006" key="4">
    <source>
        <dbReference type="Google" id="ProtNLM"/>
    </source>
</evidence>
<dbReference type="EMBL" id="AP027081">
    <property type="protein sequence ID" value="BDU75304.1"/>
    <property type="molecule type" value="Genomic_DNA"/>
</dbReference>
<organism evidence="2 3">
    <name type="scientific">Mesoterricola sediminis</name>
    <dbReference type="NCBI Taxonomy" id="2927980"/>
    <lineage>
        <taxon>Bacteria</taxon>
        <taxon>Pseudomonadati</taxon>
        <taxon>Acidobacteriota</taxon>
        <taxon>Holophagae</taxon>
        <taxon>Holophagales</taxon>
        <taxon>Holophagaceae</taxon>
        <taxon>Mesoterricola</taxon>
    </lineage>
</organism>
<protein>
    <recommendedName>
        <fullName evidence="4">Capsule assembly protein Wzi</fullName>
    </recommendedName>
</protein>
<feature type="signal peptide" evidence="1">
    <location>
        <begin position="1"/>
        <end position="19"/>
    </location>
</feature>